<dbReference type="InterPro" id="IPR001461">
    <property type="entry name" value="Aspartic_peptidase_A1"/>
</dbReference>
<dbReference type="PRINTS" id="PR00792">
    <property type="entry name" value="PEPSIN"/>
</dbReference>
<name>A0AAD3TT05_9TREE</name>
<evidence type="ECO:0000256" key="2">
    <source>
        <dbReference type="SAM" id="MobiDB-lite"/>
    </source>
</evidence>
<dbReference type="AlphaFoldDB" id="A0AAD3TT05"/>
<comment type="similarity">
    <text evidence="1">Belongs to the peptidase A1 family.</text>
</comment>
<gene>
    <name evidence="5" type="ORF">CspeluHIS016_0211890</name>
</gene>
<evidence type="ECO:0000256" key="1">
    <source>
        <dbReference type="ARBA" id="ARBA00007447"/>
    </source>
</evidence>
<dbReference type="PANTHER" id="PTHR47966:SF51">
    <property type="entry name" value="BETA-SITE APP-CLEAVING ENZYME, ISOFORM A-RELATED"/>
    <property type="match status" value="1"/>
</dbReference>
<feature type="signal peptide" evidence="3">
    <location>
        <begin position="1"/>
        <end position="22"/>
    </location>
</feature>
<keyword evidence="6" id="KW-1185">Reference proteome</keyword>
<keyword evidence="3" id="KW-0732">Signal</keyword>
<feature type="chain" id="PRO_5042160211" description="Peptidase A1 domain-containing protein" evidence="3">
    <location>
        <begin position="23"/>
        <end position="511"/>
    </location>
</feature>
<evidence type="ECO:0000313" key="5">
    <source>
        <dbReference type="EMBL" id="GMK56133.1"/>
    </source>
</evidence>
<evidence type="ECO:0000259" key="4">
    <source>
        <dbReference type="PROSITE" id="PS51767"/>
    </source>
</evidence>
<comment type="caution">
    <text evidence="5">The sequence shown here is derived from an EMBL/GenBank/DDBJ whole genome shotgun (WGS) entry which is preliminary data.</text>
</comment>
<dbReference type="PANTHER" id="PTHR47966">
    <property type="entry name" value="BETA-SITE APP-CLEAVING ENZYME, ISOFORM A-RELATED"/>
    <property type="match status" value="1"/>
</dbReference>
<accession>A0AAD3TT05</accession>
<sequence>MPLAALLLVATASAAASGGAYTLPIRAAATDEHSPDPAVRFAWFREEAYRARLKYADVLGLDKASIMASPKRAKRAEELKNWGSSYSVPIEIGTPPQTFDAFVDTGSTDMWVVTACKDPWECGMSKAFVPSESSTYEGTGRAFSISYVKGETRGEWANDTVGVGGTSFPLLFGVADQVTEWRTEQSALMGFAFTKLSQEAATPWWLTASETWPEKRWGMYLARTANWTDAIWRPDPQGGQLTFGGIDKSKMAAEPTYFNLLDERPVHWTVPSRGLGLNGQVVNGKLVAATTDSGTSLILGPDADVREFYNALDHTGSAIRFPDGSFAFQCGPDITANASFSFVQRNGPGYDAPQLFNMWDGDLVFWSGTLRDLKALGVTIPSVYRDQVRYCLGNIVGWDDPSITDYWLVGSPFLRNVYSIYETDPVRHGLAPLTPEADVRYGESFNPIQAGSGGDGLPGGPHDPSVGGGNSSGVVSSTPISSTVPTQSIAAAGRAPMSALAVVCAALALVL</sequence>
<dbReference type="Proteomes" id="UP001222932">
    <property type="component" value="Unassembled WGS sequence"/>
</dbReference>
<dbReference type="CDD" id="cd05471">
    <property type="entry name" value="pepsin_like"/>
    <property type="match status" value="1"/>
</dbReference>
<dbReference type="SUPFAM" id="SSF50630">
    <property type="entry name" value="Acid proteases"/>
    <property type="match status" value="1"/>
</dbReference>
<evidence type="ECO:0000313" key="6">
    <source>
        <dbReference type="Proteomes" id="UP001222932"/>
    </source>
</evidence>
<feature type="domain" description="Peptidase A1" evidence="4">
    <location>
        <begin position="86"/>
        <end position="431"/>
    </location>
</feature>
<dbReference type="InterPro" id="IPR033121">
    <property type="entry name" value="PEPTIDASE_A1"/>
</dbReference>
<dbReference type="GO" id="GO:0004190">
    <property type="term" value="F:aspartic-type endopeptidase activity"/>
    <property type="evidence" value="ECO:0007669"/>
    <property type="project" value="InterPro"/>
</dbReference>
<dbReference type="Gene3D" id="2.40.70.10">
    <property type="entry name" value="Acid Proteases"/>
    <property type="match status" value="2"/>
</dbReference>
<dbReference type="GO" id="GO:0006508">
    <property type="term" value="P:proteolysis"/>
    <property type="evidence" value="ECO:0007669"/>
    <property type="project" value="InterPro"/>
</dbReference>
<dbReference type="InterPro" id="IPR034164">
    <property type="entry name" value="Pepsin-like_dom"/>
</dbReference>
<protein>
    <recommendedName>
        <fullName evidence="4">Peptidase A1 domain-containing protein</fullName>
    </recommendedName>
</protein>
<reference evidence="5" key="2">
    <citation type="submission" date="2023-06" db="EMBL/GenBank/DDBJ databases">
        <authorList>
            <person name="Kobayashi Y."/>
            <person name="Kayamori A."/>
            <person name="Aoki K."/>
            <person name="Shiwa Y."/>
            <person name="Fujita N."/>
            <person name="Sugita T."/>
            <person name="Iwasaki W."/>
            <person name="Tanaka N."/>
            <person name="Takashima M."/>
        </authorList>
    </citation>
    <scope>NUCLEOTIDE SEQUENCE</scope>
    <source>
        <strain evidence="5">HIS016</strain>
    </source>
</reference>
<organism evidence="5 6">
    <name type="scientific">Cutaneotrichosporon spelunceum</name>
    <dbReference type="NCBI Taxonomy" id="1672016"/>
    <lineage>
        <taxon>Eukaryota</taxon>
        <taxon>Fungi</taxon>
        <taxon>Dikarya</taxon>
        <taxon>Basidiomycota</taxon>
        <taxon>Agaricomycotina</taxon>
        <taxon>Tremellomycetes</taxon>
        <taxon>Trichosporonales</taxon>
        <taxon>Trichosporonaceae</taxon>
        <taxon>Cutaneotrichosporon</taxon>
    </lineage>
</organism>
<reference evidence="5" key="1">
    <citation type="journal article" date="2023" name="BMC Genomics">
        <title>Chromosome-level genome assemblies of Cutaneotrichosporon spp. (Trichosporonales, Basidiomycota) reveal imbalanced evolution between nucleotide sequences and chromosome synteny.</title>
        <authorList>
            <person name="Kobayashi Y."/>
            <person name="Kayamori A."/>
            <person name="Aoki K."/>
            <person name="Shiwa Y."/>
            <person name="Matsutani M."/>
            <person name="Fujita N."/>
            <person name="Sugita T."/>
            <person name="Iwasaki W."/>
            <person name="Tanaka N."/>
            <person name="Takashima M."/>
        </authorList>
    </citation>
    <scope>NUCLEOTIDE SEQUENCE</scope>
    <source>
        <strain evidence="5">HIS016</strain>
    </source>
</reference>
<feature type="region of interest" description="Disordered" evidence="2">
    <location>
        <begin position="450"/>
        <end position="479"/>
    </location>
</feature>
<dbReference type="PROSITE" id="PS51767">
    <property type="entry name" value="PEPTIDASE_A1"/>
    <property type="match status" value="1"/>
</dbReference>
<evidence type="ECO:0000256" key="3">
    <source>
        <dbReference type="SAM" id="SignalP"/>
    </source>
</evidence>
<dbReference type="EMBL" id="BTCM01000002">
    <property type="protein sequence ID" value="GMK56133.1"/>
    <property type="molecule type" value="Genomic_DNA"/>
</dbReference>
<proteinExistence type="inferred from homology"/>
<dbReference type="InterPro" id="IPR021109">
    <property type="entry name" value="Peptidase_aspartic_dom_sf"/>
</dbReference>
<dbReference type="Pfam" id="PF00026">
    <property type="entry name" value="Asp"/>
    <property type="match status" value="1"/>
</dbReference>